<keyword evidence="2" id="KW-0560">Oxidoreductase</keyword>
<dbReference type="InterPro" id="IPR027450">
    <property type="entry name" value="AlkB-like"/>
</dbReference>
<protein>
    <submittedName>
        <fullName evidence="2">Alpha-ketoglutarate-dependent dioxygenase (Alkylated DNA repair protein)</fullName>
        <ecNumber evidence="2">1.14.11.-</ecNumber>
    </submittedName>
</protein>
<feature type="domain" description="Alpha-ketoglutarate-dependent dioxygenase AlkB-like" evidence="1">
    <location>
        <begin position="17"/>
        <end position="93"/>
    </location>
</feature>
<dbReference type="EMBL" id="UGCV01000008">
    <property type="protein sequence ID" value="STJ19658.1"/>
    <property type="molecule type" value="Genomic_DNA"/>
</dbReference>
<dbReference type="SUPFAM" id="SSF51197">
    <property type="entry name" value="Clavaminate synthase-like"/>
    <property type="match status" value="1"/>
</dbReference>
<gene>
    <name evidence="2" type="primary">alkB_2</name>
    <name evidence="2" type="ORF">NCTC9081_05199</name>
</gene>
<evidence type="ECO:0000313" key="2">
    <source>
        <dbReference type="EMBL" id="STJ19658.1"/>
    </source>
</evidence>
<dbReference type="GO" id="GO:0051213">
    <property type="term" value="F:dioxygenase activity"/>
    <property type="evidence" value="ECO:0007669"/>
    <property type="project" value="UniProtKB-KW"/>
</dbReference>
<dbReference type="Proteomes" id="UP000254716">
    <property type="component" value="Unassembled WGS sequence"/>
</dbReference>
<dbReference type="InterPro" id="IPR037151">
    <property type="entry name" value="AlkB-like_sf"/>
</dbReference>
<evidence type="ECO:0000259" key="1">
    <source>
        <dbReference type="Pfam" id="PF13532"/>
    </source>
</evidence>
<evidence type="ECO:0000313" key="3">
    <source>
        <dbReference type="Proteomes" id="UP000254716"/>
    </source>
</evidence>
<accession>A0A376W9T1</accession>
<dbReference type="Pfam" id="PF13532">
    <property type="entry name" value="2OG-FeII_Oxy_2"/>
    <property type="match status" value="1"/>
</dbReference>
<dbReference type="AlphaFoldDB" id="A0A376W9T1"/>
<sequence length="96" mass="10740">MDLFADAEPWQEPLAAGAVILHRFAFNAAEQLIRDINDVASQSPFRQMVTPGGYTMSVAMTNCGRLGWTTHRQGYLYSPIDPQTNKPWARHAAEFS</sequence>
<organism evidence="2 3">
    <name type="scientific">Escherichia coli</name>
    <dbReference type="NCBI Taxonomy" id="562"/>
    <lineage>
        <taxon>Bacteria</taxon>
        <taxon>Pseudomonadati</taxon>
        <taxon>Pseudomonadota</taxon>
        <taxon>Gammaproteobacteria</taxon>
        <taxon>Enterobacterales</taxon>
        <taxon>Enterobacteriaceae</taxon>
        <taxon>Escherichia</taxon>
    </lineage>
</organism>
<reference evidence="2 3" key="1">
    <citation type="submission" date="2018-06" db="EMBL/GenBank/DDBJ databases">
        <authorList>
            <consortium name="Pathogen Informatics"/>
            <person name="Doyle S."/>
        </authorList>
    </citation>
    <scope>NUCLEOTIDE SEQUENCE [LARGE SCALE GENOMIC DNA]</scope>
    <source>
        <strain evidence="2 3">NCTC9081</strain>
    </source>
</reference>
<keyword evidence="2" id="KW-0223">Dioxygenase</keyword>
<name>A0A376W9T1_ECOLX</name>
<proteinExistence type="predicted"/>
<dbReference type="Gene3D" id="2.60.120.590">
    <property type="entry name" value="Alpha-ketoglutarate-dependent dioxygenase AlkB-like"/>
    <property type="match status" value="1"/>
</dbReference>
<dbReference type="EC" id="1.14.11.-" evidence="2"/>